<evidence type="ECO:0000313" key="2">
    <source>
        <dbReference type="EMBL" id="KYK68171.1"/>
    </source>
</evidence>
<feature type="compositionally biased region" description="Polar residues" evidence="1">
    <location>
        <begin position="2501"/>
        <end position="2510"/>
    </location>
</feature>
<comment type="caution">
    <text evidence="2">The sequence shown here is derived from an EMBL/GenBank/DDBJ whole genome shotgun (WGS) entry which is preliminary data.</text>
</comment>
<feature type="region of interest" description="Disordered" evidence="1">
    <location>
        <begin position="2060"/>
        <end position="2114"/>
    </location>
</feature>
<feature type="compositionally biased region" description="Basic and acidic residues" evidence="1">
    <location>
        <begin position="2537"/>
        <end position="2554"/>
    </location>
</feature>
<feature type="compositionally biased region" description="Low complexity" evidence="1">
    <location>
        <begin position="184"/>
        <end position="204"/>
    </location>
</feature>
<feature type="compositionally biased region" description="Basic and acidic residues" evidence="1">
    <location>
        <begin position="292"/>
        <end position="319"/>
    </location>
</feature>
<reference evidence="3" key="1">
    <citation type="submission" date="2016-03" db="EMBL/GenBank/DDBJ databases">
        <authorList>
            <person name="Sibley D."/>
            <person name="Venepally P."/>
            <person name="Karamycheva S."/>
            <person name="Hadjithomas M."/>
            <person name="Khan A."/>
            <person name="Brunk B."/>
            <person name="Roos D."/>
            <person name="Caler E."/>
            <person name="Lorenzi H."/>
        </authorList>
    </citation>
    <scope>NUCLEOTIDE SEQUENCE [LARGE SCALE GENOMIC DNA]</scope>
    <source>
        <strain evidence="3">TgCatPRC2</strain>
    </source>
</reference>
<feature type="compositionally biased region" description="Basic and acidic residues" evidence="1">
    <location>
        <begin position="209"/>
        <end position="225"/>
    </location>
</feature>
<feature type="region of interest" description="Disordered" evidence="1">
    <location>
        <begin position="819"/>
        <end position="850"/>
    </location>
</feature>
<feature type="region of interest" description="Disordered" evidence="1">
    <location>
        <begin position="2496"/>
        <end position="2554"/>
    </location>
</feature>
<feature type="compositionally biased region" description="Basic and acidic residues" evidence="1">
    <location>
        <begin position="3712"/>
        <end position="3735"/>
    </location>
</feature>
<dbReference type="EMBL" id="AHZP02001187">
    <property type="protein sequence ID" value="KYK68171.1"/>
    <property type="molecule type" value="Genomic_DNA"/>
</dbReference>
<dbReference type="Proteomes" id="UP000075225">
    <property type="component" value="Unassembled WGS sequence"/>
</dbReference>
<feature type="region of interest" description="Disordered" evidence="1">
    <location>
        <begin position="3311"/>
        <end position="3344"/>
    </location>
</feature>
<feature type="compositionally biased region" description="Low complexity" evidence="1">
    <location>
        <begin position="417"/>
        <end position="451"/>
    </location>
</feature>
<feature type="region of interest" description="Disordered" evidence="1">
    <location>
        <begin position="779"/>
        <end position="799"/>
    </location>
</feature>
<feature type="compositionally biased region" description="Basic and acidic residues" evidence="1">
    <location>
        <begin position="3480"/>
        <end position="3489"/>
    </location>
</feature>
<feature type="compositionally biased region" description="Low complexity" evidence="1">
    <location>
        <begin position="821"/>
        <end position="840"/>
    </location>
</feature>
<feature type="region of interest" description="Disordered" evidence="1">
    <location>
        <begin position="122"/>
        <end position="169"/>
    </location>
</feature>
<feature type="region of interest" description="Disordered" evidence="1">
    <location>
        <begin position="184"/>
        <end position="225"/>
    </location>
</feature>
<feature type="region of interest" description="Disordered" evidence="1">
    <location>
        <begin position="287"/>
        <end position="340"/>
    </location>
</feature>
<feature type="compositionally biased region" description="Basic and acidic residues" evidence="1">
    <location>
        <begin position="1916"/>
        <end position="1925"/>
    </location>
</feature>
<feature type="region of interest" description="Disordered" evidence="1">
    <location>
        <begin position="1136"/>
        <end position="1170"/>
    </location>
</feature>
<protein>
    <submittedName>
        <fullName evidence="2">Uncharacterized protein</fullName>
    </submittedName>
</protein>
<feature type="compositionally biased region" description="Low complexity" evidence="1">
    <location>
        <begin position="139"/>
        <end position="151"/>
    </location>
</feature>
<feature type="compositionally biased region" description="Basic and acidic residues" evidence="1">
    <location>
        <begin position="2517"/>
        <end position="2526"/>
    </location>
</feature>
<feature type="region of interest" description="Disordered" evidence="1">
    <location>
        <begin position="3712"/>
        <end position="3738"/>
    </location>
</feature>
<feature type="region of interest" description="Disordered" evidence="1">
    <location>
        <begin position="3447"/>
        <end position="3492"/>
    </location>
</feature>
<evidence type="ECO:0000313" key="3">
    <source>
        <dbReference type="Proteomes" id="UP000075225"/>
    </source>
</evidence>
<name>A0A151HFQ4_TOXGO</name>
<feature type="compositionally biased region" description="Low complexity" evidence="1">
    <location>
        <begin position="3466"/>
        <end position="3477"/>
    </location>
</feature>
<feature type="compositionally biased region" description="Low complexity" evidence="1">
    <location>
        <begin position="1264"/>
        <end position="1277"/>
    </location>
</feature>
<feature type="region of interest" description="Disordered" evidence="1">
    <location>
        <begin position="1226"/>
        <end position="1289"/>
    </location>
</feature>
<feature type="compositionally biased region" description="Basic and acidic residues" evidence="1">
    <location>
        <begin position="3332"/>
        <end position="3344"/>
    </location>
</feature>
<proteinExistence type="predicted"/>
<organism evidence="2 3">
    <name type="scientific">Toxoplasma gondii TgCatPRC2</name>
    <dbReference type="NCBI Taxonomy" id="1130821"/>
    <lineage>
        <taxon>Eukaryota</taxon>
        <taxon>Sar</taxon>
        <taxon>Alveolata</taxon>
        <taxon>Apicomplexa</taxon>
        <taxon>Conoidasida</taxon>
        <taxon>Coccidia</taxon>
        <taxon>Eucoccidiorida</taxon>
        <taxon>Eimeriorina</taxon>
        <taxon>Sarcocystidae</taxon>
        <taxon>Toxoplasma</taxon>
    </lineage>
</organism>
<accession>A0A151HFQ4</accession>
<feature type="region of interest" description="Disordered" evidence="1">
    <location>
        <begin position="1847"/>
        <end position="1980"/>
    </location>
</feature>
<gene>
    <name evidence="2" type="ORF">TGPRC2_464949</name>
</gene>
<feature type="region of interest" description="Disordered" evidence="1">
    <location>
        <begin position="2819"/>
        <end position="2877"/>
    </location>
</feature>
<dbReference type="VEuPathDB" id="ToxoDB:TGPRC2_464949"/>
<feature type="compositionally biased region" description="Low complexity" evidence="1">
    <location>
        <begin position="1733"/>
        <end position="1749"/>
    </location>
</feature>
<evidence type="ECO:0000256" key="1">
    <source>
        <dbReference type="SAM" id="MobiDB-lite"/>
    </source>
</evidence>
<feature type="compositionally biased region" description="Basic and acidic residues" evidence="1">
    <location>
        <begin position="452"/>
        <end position="463"/>
    </location>
</feature>
<feature type="compositionally biased region" description="Basic and acidic residues" evidence="1">
    <location>
        <begin position="1865"/>
        <end position="1887"/>
    </location>
</feature>
<feature type="compositionally biased region" description="Basic and acidic residues" evidence="1">
    <location>
        <begin position="2104"/>
        <end position="2114"/>
    </location>
</feature>
<feature type="compositionally biased region" description="Polar residues" evidence="1">
    <location>
        <begin position="1278"/>
        <end position="1289"/>
    </location>
</feature>
<sequence length="3883" mass="417641">MERRLSLTLSALTSASSATEQRRHLQDIADILGDDTLFSSVDLRAPELWGDLAGCLLAVARQQFSRAFPSPTVSRIGKPRRKPTALCPNDAIAIQKIFNAIETRSTVSSSCSDYAALSSSRSSWRDGASEPCSDNGWGSESESASTSVTAHVELRPHDGSRGCRAEGGRDHRGDADDFFASFSSSSSSSSFSSSSSSSSFSSSSAEALRPSRQETGRRSGRARERDARSVCSCGSRLRPVAAAVVKELLLLLLACGRKRRATAADGGDWLRPNSGRLRLLQRASQAASQYGETKKRGGSREGESAGDRGWRLEEGDFQRGGKGASLNFRDGDKRSEEGNEEDWNAAADRWEGCFLSILQQLVRNENYLRVLPSDLVKAEDARVAAGALACLLQLVSRFPFLFRERLFFLTTRTEAASRSPPSSASASSGASSFSSSSSSSATAASSSASDALSRDMRGLEARRGSAHGSRSVSDDGVQLIDGQRYEGSRSWRSSSRLGARNVSFIQLGRVEAPETATESRPLQGVWEDADACRPWKAKREDWREKEISEADSSGHPEDETRHESAEAREPLVVDILLGLLQDDVWVHLDEAAKWNAVCLVRWTLMLARGTTGRAVLPAFIGDAGSGGIWYMRVVLLDLLLQTIWEAAHHHPGLLGFTRSLLVVRLCESAGAAFASSFSLGLLLPLLRVLGERYVCVLKSLSSLAVSSGRHRASASSLVGHFVALAQALSSLLLLPLYPRLGLNGAMTSEGPADALDETPIGETTMKPSVPLDAHKWRLGDRKGQTARGEKGGRERHEALSRVRDACDTAEERLGCRMLDLPSSPASRAASATTSPSARSRCISERREEPAMSVEVFKSGDELEGVASVAGDGTESDDYGSEEETSSAWQIPVLSSQLLNHAAIISTLKHAARGPMGLSALPWFSSRFCAVPASHVNGGPMDTCGDLGGTRLETVPSLVALAAPSSSCVTSSLPVSLLLASLSHASAVLDALVQQQMQMTTTVALDSGDSSSLTFSPQFVFASFSRVLQLLLLLLPRALTRGAVPLLLAPPFLPSISTLASHSAALPGRQTSSGVDPGPGIPPLRVFSSSLFPPSPWLLELFSVLVLRHPSLISPSSTDALLRYLLPHVLSPDPKGAGPWRFDAEKTRRPSKSGSRKNTQEEASLAEETGLTEHPMARLWMPYAFARPLPSSSASRASTAWASLASLSLWSLFPLLLRNMARRGTMEDADSAPLQSVRPPSATNSRLLPPDGPVSTLSVPLPRTSVGLPSFGSSPPSLQDSHSVSQTNNPRPSLTRFCDLVYCRSACPSASPLLLSFGTADQCARRTPQSLCSTVSRSPSPSVSAALASDDSTEIHEPMCICKGPREAPAAAGTLVLSPDCPMWSDSALPYPLACSVGLLAPAAIYRDRYQTCQSLFIRLLRLSEMSSLSSPLLHSSAPFAAAAEGVPSGLSVGALASSASSCWQTESRFNDISSLFRFLPLPLVPSLSCPSPLVLLRTSRPSSAATPQCRPSDPGCASRSPRLHRVGWHAVPQQKTEEPEDSLGDDLYSAAVIGLPLATETASLSSRFPERVIGIFYSSHVETTLEFLSLFHVQASGRCHSRRGRHTQDFYARSCSAALPSRSTCSNAAPFASASSTASASLDARKLPWETARLLPSVSLSVAVAAASRFLRSLRIASLVLPAELWVAPLARRRPGTSLASGTSRNEPSDDEAMFTTFKSTRKTRRSTEGALSDSASPTSSRVSSSSGSDGSGDRECDRRIRKVGPVGEKDAQRLTASLSGRKRTDAERGPRKRLLWRPLEACAAGCATWLAVECLLGLFLRSLHPQYTSRVSGGFCPAVRRPCTTAESPLPSAASAGDASCFLEPKRKGEQPRRIEARRPHGRNETRSNGILGRERDVCSSETLSRSDSLDEDKNETSARRSADSDCDSASHQPRGKRKAFDVSRNLLVERQQQREAPGDRSRVRKSQDELNDSSPDPSHVEALWKLWTESFVILQSQGLPSQPVCFACDLAHGADAVPVGRRNPGEGLCFVAEKGQKVNDAEAGREKEIWERDAFRVHSGEQAGGYAGDRQEKGPRRNSGASGIPSEKPGVNAGESTGEAMHGGDRRDVRRSEWMSCDGAKATGSRAFGVEWESQRETRLMALESSGSRGPVASPEVTATGSVAYWRLYSFSSSPRLTCMHLQLLASLVVASVSRSVPARTPLDSSCRRGEALSLRLSSFFLNSWRLHETIQGRWTEDNEDEEHARVANAVAGRWSRSSDEDREVCREVSVLSSFSNRNTDTEGRLGKAAAFAETDTEMDAGKSGDVFESSQDAPVPSTFTLMRLLLTSLSVFSVFSSAPDSCFCLCSVQLPEAIRGFTDRRGKEEVSPLGSFLCTHNMRGCTTNGKAIDPSTPVKERDLCMQDPGEDRQDNLQASVEFFCQDLCETKSHPTTCGASDKGAGVSVSSFAPLSGTDSSHPAPFHHRPLWAVCVELLHALVAGASASSFLHLEAATRGSEPASSRRTSWESIAATDGDERMSRDGCRSSFLASETDAGERQRQGVSHDHPERERQELRYGCERLVRPLSSFSSSLSRSPASLEALWARGGGPAIFGQFFECMRIEDPQAQRLAKGEGETFVGRDEAGKRTLSLLDAVASVIAMEASLALLQPIASTAMRGRRFGVSDTPLSNKQTAKCAALDGFNLAPMFGLRFGRTELIVGSYTEPPSPSSPAGHFLKKAMNAKSVLTAVVEIFSEHSPMFGEEMEERDPHTLGPEPLTASCPGGFSVLPAALSVVGQLIAELLALARREQAAVGKAVVDVLASLIVERNAPLLLGREQEEEESDVEDFSGRAVDEASEATRSQASDASKGRGSGMGETETPLTDNDLNGHDGRGDKNKEIWVLSAAAREERHQRQSRKGDGPDLRLQDNKDYQLEPTMAEVSLRLAPSTVCVLLEAFEAADVFRDLLKPSPCHAAVSAGGDEHLTHAAGSRNQFQSSATATDWSHGYIPCGDLVSLLALSAACVGVPDLTGDALWALLQGHDLAAAALNSLHVSHRYLPMSDRAPSMLSASSELPSAPEIVASLPRHRSGLHQLSRCNLADADGLACNAPALRTGRDKDGEWISDEPRKEPGKDWQAGRETVAVHDVLSTALSRLASPLREALSHLLSMIADHQSLPSVQELCLSHLPFFFVQWLSLRKRVRHAHDSTVDVRTRFEMLEAHALVEEAKASERGGEIGHSRIPDLPPKRSSCVQLPLEGYPQVTAISCQQWLGGCLLKLQSEPTGTEKKRVTDEESTLILTFADCHGFFSGLSFLTACEALARCLSPPPQGVPADNPEAASSEACDEEGMDSSHSDAATRREGHRGVVLSATLGARDAANLGGGNRGRTCWGLGDSSYGATGRGDSARAKVGGRGDRNALLDDLGKRRMMHTEEEDVGEGLCVEQAEDFLKMCLSLHAPRRTFTLNAFPGPQETEDDDGEVQEVGGSSASARRSAGLKSDSRPCEDAAHPTSGTSAFTSFPFLQYFWDAENMPSSQAWALRQARPVFVNARQEASFYLTVSSAANELLSVFVTSQERKAKALLVGLASRQLATRSRQPGCGAGRVSVAHSLSPRKATKDLQVSRAEGCEEGEDSGDDDGGRRTTPLSPHDLKAHLLLYICGNNELNTAWRHLGARLLFTLPATNLATLRDVLPVQNPRHERCLSGALSCHELVSLLFRFFAPFADETAERKETRSQTRRLFNHEELEEKRENPKTKQQVQPIQLLTVLGLVATSATLCDPGAPHALRVVALLSLQNVRPPGGKRLSPSLLSSLSVTSPLSSFFPASYHVGRGNLRGLSTAALSRHAEPGRAEDESEPANELEIEDVERLARMIGCASPSMALITSTVAQISREDDAPALLNL</sequence>
<feature type="compositionally biased region" description="Basic and acidic residues" evidence="1">
    <location>
        <begin position="152"/>
        <end position="169"/>
    </location>
</feature>
<feature type="region of interest" description="Disordered" evidence="1">
    <location>
        <begin position="417"/>
        <end position="479"/>
    </location>
</feature>
<feature type="region of interest" description="Disordered" evidence="1">
    <location>
        <begin position="2889"/>
        <end position="2910"/>
    </location>
</feature>
<feature type="compositionally biased region" description="Acidic residues" evidence="1">
    <location>
        <begin position="2820"/>
        <end position="2829"/>
    </location>
</feature>
<feature type="region of interest" description="Disordered" evidence="1">
    <location>
        <begin position="3595"/>
        <end position="3627"/>
    </location>
</feature>
<feature type="region of interest" description="Disordered" evidence="1">
    <location>
        <begin position="543"/>
        <end position="565"/>
    </location>
</feature>
<feature type="compositionally biased region" description="Basic and acidic residues" evidence="1">
    <location>
        <begin position="1953"/>
        <end position="1970"/>
    </location>
</feature>
<feature type="region of interest" description="Disordered" evidence="1">
    <location>
        <begin position="1695"/>
        <end position="1791"/>
    </location>
</feature>
<feature type="compositionally biased region" description="Acidic residues" evidence="1">
    <location>
        <begin position="3609"/>
        <end position="3618"/>
    </location>
</feature>
<dbReference type="OrthoDB" id="10481395at2759"/>